<gene>
    <name evidence="8" type="ORF">BLNAU_5808</name>
</gene>
<evidence type="ECO:0000256" key="2">
    <source>
        <dbReference type="ARBA" id="ARBA00013064"/>
    </source>
</evidence>
<feature type="domain" description="Tyrosine specific protein phosphatases" evidence="7">
    <location>
        <begin position="86"/>
        <end position="145"/>
    </location>
</feature>
<keyword evidence="4" id="KW-0904">Protein phosphatase</keyword>
<dbReference type="PROSITE" id="PS50054">
    <property type="entry name" value="TYR_PHOSPHATASE_DUAL"/>
    <property type="match status" value="1"/>
</dbReference>
<dbReference type="Proteomes" id="UP001281761">
    <property type="component" value="Unassembled WGS sequence"/>
</dbReference>
<feature type="domain" description="Tyrosine-protein phosphatase" evidence="6">
    <location>
        <begin position="19"/>
        <end position="161"/>
    </location>
</feature>
<keyword evidence="3" id="KW-0378">Hydrolase</keyword>
<sequence>MSIDSKSSSDREHREKLSDLNQITEHIFVGNQAAASTESVLLQYNIRRIVRLRSQPYLAVPRCVNTVTFCQIEDLSIYDITACFEQCFTAIIEAIQSDQRILVHCHAGKSRSPAVVIAFLMTYQRLSLHDAYRHVEKCRNGLAMNLTFKRQLCDYEYSLFGQRTMRFCIFCSELDCSCSSYMLLKQRQAEVNQQGNIVEVQPQRRAEGHPPLDLQTLSNQLKETELLKRDLFSTVYADEQRKNTRPFDSDASVNTMSVYDDEDWWMYVSGDSQQEETSLFPETPSEDERKSKSPSPDHYEEYDQMLREEMLASAILGSHVPTSNDGTVFTSPQLDDTPANSTHIILPEFDDRRKSNLRKQTLKQQQWPGSTLLIKPSYSSLILQEQAPLIVILMDCDCGYPSAFIYSVRLSSTSTSTIK</sequence>
<dbReference type="Gene3D" id="3.90.190.10">
    <property type="entry name" value="Protein tyrosine phosphatase superfamily"/>
    <property type="match status" value="1"/>
</dbReference>
<proteinExistence type="inferred from homology"/>
<evidence type="ECO:0000259" key="6">
    <source>
        <dbReference type="PROSITE" id="PS50054"/>
    </source>
</evidence>
<dbReference type="InterPro" id="IPR020422">
    <property type="entry name" value="TYR_PHOSPHATASE_DUAL_dom"/>
</dbReference>
<evidence type="ECO:0000256" key="5">
    <source>
        <dbReference type="SAM" id="MobiDB-lite"/>
    </source>
</evidence>
<comment type="similarity">
    <text evidence="1">Belongs to the protein-tyrosine phosphatase family. Non-receptor class dual specificity subfamily.</text>
</comment>
<evidence type="ECO:0000259" key="7">
    <source>
        <dbReference type="PROSITE" id="PS50056"/>
    </source>
</evidence>
<dbReference type="EMBL" id="JARBJD010000031">
    <property type="protein sequence ID" value="KAK2959250.1"/>
    <property type="molecule type" value="Genomic_DNA"/>
</dbReference>
<dbReference type="EC" id="3.1.3.48" evidence="2"/>
<evidence type="ECO:0000313" key="9">
    <source>
        <dbReference type="Proteomes" id="UP001281761"/>
    </source>
</evidence>
<dbReference type="PROSITE" id="PS00383">
    <property type="entry name" value="TYR_PHOSPHATASE_1"/>
    <property type="match status" value="1"/>
</dbReference>
<dbReference type="InterPro" id="IPR000387">
    <property type="entry name" value="Tyr_Pase_dom"/>
</dbReference>
<dbReference type="SMART" id="SM00195">
    <property type="entry name" value="DSPc"/>
    <property type="match status" value="1"/>
</dbReference>
<dbReference type="InterPro" id="IPR000340">
    <property type="entry name" value="Dual-sp_phosphatase_cat-dom"/>
</dbReference>
<organism evidence="8 9">
    <name type="scientific">Blattamonas nauphoetae</name>
    <dbReference type="NCBI Taxonomy" id="2049346"/>
    <lineage>
        <taxon>Eukaryota</taxon>
        <taxon>Metamonada</taxon>
        <taxon>Preaxostyla</taxon>
        <taxon>Oxymonadida</taxon>
        <taxon>Blattamonas</taxon>
    </lineage>
</organism>
<accession>A0ABQ9Y672</accession>
<feature type="region of interest" description="Disordered" evidence="5">
    <location>
        <begin position="275"/>
        <end position="299"/>
    </location>
</feature>
<dbReference type="InterPro" id="IPR016130">
    <property type="entry name" value="Tyr_Pase_AS"/>
</dbReference>
<dbReference type="CDD" id="cd14498">
    <property type="entry name" value="DSP"/>
    <property type="match status" value="1"/>
</dbReference>
<dbReference type="PANTHER" id="PTHR10159">
    <property type="entry name" value="DUAL SPECIFICITY PROTEIN PHOSPHATASE"/>
    <property type="match status" value="1"/>
</dbReference>
<dbReference type="InterPro" id="IPR029021">
    <property type="entry name" value="Prot-tyrosine_phosphatase-like"/>
</dbReference>
<dbReference type="SUPFAM" id="SSF52799">
    <property type="entry name" value="(Phosphotyrosine protein) phosphatases II"/>
    <property type="match status" value="1"/>
</dbReference>
<reference evidence="8 9" key="1">
    <citation type="journal article" date="2022" name="bioRxiv">
        <title>Genomics of Preaxostyla Flagellates Illuminates Evolutionary Transitions and the Path Towards Mitochondrial Loss.</title>
        <authorList>
            <person name="Novak L.V.F."/>
            <person name="Treitli S.C."/>
            <person name="Pyrih J."/>
            <person name="Halakuc P."/>
            <person name="Pipaliya S.V."/>
            <person name="Vacek V."/>
            <person name="Brzon O."/>
            <person name="Soukal P."/>
            <person name="Eme L."/>
            <person name="Dacks J.B."/>
            <person name="Karnkowska A."/>
            <person name="Elias M."/>
            <person name="Hampl V."/>
        </authorList>
    </citation>
    <scope>NUCLEOTIDE SEQUENCE [LARGE SCALE GENOMIC DNA]</scope>
    <source>
        <strain evidence="8">NAU3</strain>
        <tissue evidence="8">Gut</tissue>
    </source>
</reference>
<comment type="caution">
    <text evidence="8">The sequence shown here is derived from an EMBL/GenBank/DDBJ whole genome shotgun (WGS) entry which is preliminary data.</text>
</comment>
<keyword evidence="9" id="KW-1185">Reference proteome</keyword>
<dbReference type="Pfam" id="PF00782">
    <property type="entry name" value="DSPc"/>
    <property type="match status" value="1"/>
</dbReference>
<name>A0ABQ9Y672_9EUKA</name>
<protein>
    <recommendedName>
        <fullName evidence="2">protein-tyrosine-phosphatase</fullName>
        <ecNumber evidence="2">3.1.3.48</ecNumber>
    </recommendedName>
</protein>
<dbReference type="PANTHER" id="PTHR10159:SF519">
    <property type="entry name" value="DUAL SPECIFICITY PROTEIN PHOSPHATASE MPK3"/>
    <property type="match status" value="1"/>
</dbReference>
<dbReference type="PROSITE" id="PS50056">
    <property type="entry name" value="TYR_PHOSPHATASE_2"/>
    <property type="match status" value="1"/>
</dbReference>
<evidence type="ECO:0000256" key="4">
    <source>
        <dbReference type="ARBA" id="ARBA00022912"/>
    </source>
</evidence>
<evidence type="ECO:0000256" key="3">
    <source>
        <dbReference type="ARBA" id="ARBA00022801"/>
    </source>
</evidence>
<evidence type="ECO:0000313" key="8">
    <source>
        <dbReference type="EMBL" id="KAK2959250.1"/>
    </source>
</evidence>
<feature type="compositionally biased region" description="Basic and acidic residues" evidence="5">
    <location>
        <begin position="286"/>
        <end position="299"/>
    </location>
</feature>
<evidence type="ECO:0000256" key="1">
    <source>
        <dbReference type="ARBA" id="ARBA00008601"/>
    </source>
</evidence>